<dbReference type="Proteomes" id="UP001259340">
    <property type="component" value="Unassembled WGS sequence"/>
</dbReference>
<protein>
    <submittedName>
        <fullName evidence="3">DUF2730 family protein</fullName>
    </submittedName>
</protein>
<comment type="caution">
    <text evidence="3">The sequence shown here is derived from an EMBL/GenBank/DDBJ whole genome shotgun (WGS) entry which is preliminary data.</text>
</comment>
<dbReference type="EMBL" id="JAPMLD010000003">
    <property type="protein sequence ID" value="MDW4824599.1"/>
    <property type="molecule type" value="Genomic_DNA"/>
</dbReference>
<keyword evidence="2" id="KW-1133">Transmembrane helix</keyword>
<reference evidence="4 6" key="1">
    <citation type="journal article" date="2022" name="bioRxiv">
        <title>Prophages regulate Shewanella fidelis 3313 motility and biofilm formation: implications for gut colonization dynamics in Ciona robusta.</title>
        <authorList>
            <person name="Natarajan O."/>
            <person name="Gibboney S.L."/>
            <person name="Young M.N."/>
            <person name="Lim S.J."/>
            <person name="Pluta N."/>
            <person name="Atkinson C.G."/>
            <person name="Leigh B.A."/>
            <person name="Liberti A."/>
            <person name="Kees E.D."/>
            <person name="Breitbart M."/>
            <person name="Gralnick J.A."/>
            <person name="Dishaw L.J."/>
        </authorList>
    </citation>
    <scope>NUCLEOTIDE SEQUENCE [LARGE SCALE GENOMIC DNA]</scope>
    <source>
        <strain evidence="4 6">JG4066</strain>
    </source>
</reference>
<organism evidence="3 5">
    <name type="scientific">Shewanella fidelis</name>
    <dbReference type="NCBI Taxonomy" id="173509"/>
    <lineage>
        <taxon>Bacteria</taxon>
        <taxon>Pseudomonadati</taxon>
        <taxon>Pseudomonadota</taxon>
        <taxon>Gammaproteobacteria</taxon>
        <taxon>Alteromonadales</taxon>
        <taxon>Shewanellaceae</taxon>
        <taxon>Shewanella</taxon>
    </lineage>
</organism>
<evidence type="ECO:0000256" key="2">
    <source>
        <dbReference type="SAM" id="Phobius"/>
    </source>
</evidence>
<name>A0AAW8NNR4_9GAMM</name>
<feature type="transmembrane region" description="Helical" evidence="2">
    <location>
        <begin position="12"/>
        <end position="30"/>
    </location>
</feature>
<accession>A0AAW8NNR4</accession>
<keyword evidence="6" id="KW-1185">Reference proteome</keyword>
<gene>
    <name evidence="3" type="ORF">OS133_07115</name>
    <name evidence="4" type="ORF">OS134_11070</name>
</gene>
<dbReference type="InterPro" id="IPR020269">
    <property type="entry name" value="Phage_Mu_Releasin"/>
</dbReference>
<sequence length="109" mass="12882">MADVLEFINNNFKWLSAFAYLAFVGLLAWFNQRFTPRQDHEQLERRLSQMDQLMTQVKADIKHLPTKEEVHRLDKTLSGLNETIHATQEGISRLERKTDLLLENELRND</sequence>
<evidence type="ECO:0000313" key="6">
    <source>
        <dbReference type="Proteomes" id="UP001271263"/>
    </source>
</evidence>
<feature type="coiled-coil region" evidence="1">
    <location>
        <begin position="40"/>
        <end position="97"/>
    </location>
</feature>
<evidence type="ECO:0000313" key="5">
    <source>
        <dbReference type="Proteomes" id="UP001259340"/>
    </source>
</evidence>
<dbReference type="Pfam" id="PF10805">
    <property type="entry name" value="DUF2730"/>
    <property type="match status" value="1"/>
</dbReference>
<evidence type="ECO:0000256" key="1">
    <source>
        <dbReference type="SAM" id="Coils"/>
    </source>
</evidence>
<dbReference type="Proteomes" id="UP001271263">
    <property type="component" value="Unassembled WGS sequence"/>
</dbReference>
<evidence type="ECO:0000313" key="3">
    <source>
        <dbReference type="EMBL" id="MDR8523459.1"/>
    </source>
</evidence>
<keyword evidence="2" id="KW-0812">Transmembrane</keyword>
<evidence type="ECO:0000313" key="4">
    <source>
        <dbReference type="EMBL" id="MDW4824599.1"/>
    </source>
</evidence>
<keyword evidence="1" id="KW-0175">Coiled coil</keyword>
<keyword evidence="2" id="KW-0472">Membrane</keyword>
<proteinExistence type="predicted"/>
<dbReference type="AlphaFoldDB" id="A0AAW8NNR4"/>
<dbReference type="EMBL" id="JAPMLE010000001">
    <property type="protein sequence ID" value="MDR8523459.1"/>
    <property type="molecule type" value="Genomic_DNA"/>
</dbReference>
<dbReference type="RefSeq" id="WP_310654425.1">
    <property type="nucleotide sequence ID" value="NZ_JAPMLA010000009.1"/>
</dbReference>
<reference evidence="3" key="2">
    <citation type="submission" date="2022-11" db="EMBL/GenBank/DDBJ databases">
        <title>Prophages regulate Shewanella fidelis motility and biofilm formation: implications for gut colonization dynamics in Ciona robusta.</title>
        <authorList>
            <person name="Natarajan O."/>
            <person name="Gibboney S.L."/>
            <person name="Young M.N."/>
            <person name="Lim S.J."/>
            <person name="Pluta N."/>
            <person name="Atkinson C.G.F."/>
            <person name="Leigh B.A."/>
            <person name="Liberti A."/>
            <person name="Kees E."/>
            <person name="Breitbart M."/>
            <person name="Gralnick J."/>
            <person name="Dishaw L.J."/>
        </authorList>
    </citation>
    <scope>NUCLEOTIDE SEQUENCE</scope>
    <source>
        <strain evidence="3">3313</strain>
    </source>
</reference>